<evidence type="ECO:0000256" key="1">
    <source>
        <dbReference type="SAM" id="MobiDB-lite"/>
    </source>
</evidence>
<accession>A0AA39ZAD9</accession>
<dbReference type="Pfam" id="PF12138">
    <property type="entry name" value="Spherulin4"/>
    <property type="match status" value="1"/>
</dbReference>
<feature type="region of interest" description="Disordered" evidence="1">
    <location>
        <begin position="1"/>
        <end position="30"/>
    </location>
</feature>
<dbReference type="InterPro" id="IPR021986">
    <property type="entry name" value="Spherulin4"/>
</dbReference>
<sequence length="282" mass="31029">MPFTMGSKMTKLLSSSSSSSSSSSQPPAPQKNRSFILVPLYIYPDPGAWEPLLLAARRHPDLQFIVVVNPNNGPGEGDKPDENYVAVLTQLRDVQNVRLVGYVYCSYGKRGLGEMGGEVGRYKVWGCEKRGCGVPIKGIFFDEAPADPDHVGYMASAAGTVREILSEEAVVVYNPGIFPDERYWESGDYVVVFENVAKEWWSGYVRENVKKLSKELKERSVVIAHSCQGEEKEGILADVRREHWGGHFLTGEGGYESWDGGWGAYVGGADEEWDGEEGGGCC</sequence>
<feature type="compositionally biased region" description="Low complexity" evidence="1">
    <location>
        <begin position="14"/>
        <end position="24"/>
    </location>
</feature>
<keyword evidence="3" id="KW-1185">Reference proteome</keyword>
<reference evidence="2" key="1">
    <citation type="submission" date="2023-06" db="EMBL/GenBank/DDBJ databases">
        <title>Genome-scale phylogeny and comparative genomics of the fungal order Sordariales.</title>
        <authorList>
            <consortium name="Lawrence Berkeley National Laboratory"/>
            <person name="Hensen N."/>
            <person name="Bonometti L."/>
            <person name="Westerberg I."/>
            <person name="Brannstrom I.O."/>
            <person name="Guillou S."/>
            <person name="Cros-Aarteil S."/>
            <person name="Calhoun S."/>
            <person name="Haridas S."/>
            <person name="Kuo A."/>
            <person name="Mondo S."/>
            <person name="Pangilinan J."/>
            <person name="Riley R."/>
            <person name="Labutti K."/>
            <person name="Andreopoulos B."/>
            <person name="Lipzen A."/>
            <person name="Chen C."/>
            <person name="Yanf M."/>
            <person name="Daum C."/>
            <person name="Ng V."/>
            <person name="Clum A."/>
            <person name="Steindorff A."/>
            <person name="Ohm R."/>
            <person name="Martin F."/>
            <person name="Silar P."/>
            <person name="Natvig D."/>
            <person name="Lalanne C."/>
            <person name="Gautier V."/>
            <person name="Ament-Velasquez S.L."/>
            <person name="Kruys A."/>
            <person name="Hutchinson M.I."/>
            <person name="Powell A.J."/>
            <person name="Barry K."/>
            <person name="Miller A.N."/>
            <person name="Grigoriev I.V."/>
            <person name="Debuchy R."/>
            <person name="Gladieux P."/>
            <person name="Thoren M.H."/>
            <person name="Johannesson H."/>
        </authorList>
    </citation>
    <scope>NUCLEOTIDE SEQUENCE</scope>
    <source>
        <strain evidence="2">CBS 307.81</strain>
    </source>
</reference>
<comment type="caution">
    <text evidence="2">The sequence shown here is derived from an EMBL/GenBank/DDBJ whole genome shotgun (WGS) entry which is preliminary data.</text>
</comment>
<proteinExistence type="predicted"/>
<dbReference type="EMBL" id="JAULSY010000075">
    <property type="protein sequence ID" value="KAK0667291.1"/>
    <property type="molecule type" value="Genomic_DNA"/>
</dbReference>
<dbReference type="PANTHER" id="PTHR35040:SF9">
    <property type="entry name" value="4-LIKE CELL SURFACE PROTEIN, PUTATIVE (AFU_ORTHOLOGUE AFUA_4G14080)-RELATED"/>
    <property type="match status" value="1"/>
</dbReference>
<evidence type="ECO:0000313" key="2">
    <source>
        <dbReference type="EMBL" id="KAK0667291.1"/>
    </source>
</evidence>
<dbReference type="AlphaFoldDB" id="A0AA39ZAD9"/>
<gene>
    <name evidence="2" type="ORF">QBC41DRAFT_396349</name>
</gene>
<evidence type="ECO:0000313" key="3">
    <source>
        <dbReference type="Proteomes" id="UP001174997"/>
    </source>
</evidence>
<dbReference type="Proteomes" id="UP001174997">
    <property type="component" value="Unassembled WGS sequence"/>
</dbReference>
<protein>
    <submittedName>
        <fullName evidence="2">Spherulation-specific family 4</fullName>
    </submittedName>
</protein>
<dbReference type="PANTHER" id="PTHR35040">
    <property type="match status" value="1"/>
</dbReference>
<name>A0AA39ZAD9_9PEZI</name>
<organism evidence="2 3">
    <name type="scientific">Cercophora samala</name>
    <dbReference type="NCBI Taxonomy" id="330535"/>
    <lineage>
        <taxon>Eukaryota</taxon>
        <taxon>Fungi</taxon>
        <taxon>Dikarya</taxon>
        <taxon>Ascomycota</taxon>
        <taxon>Pezizomycotina</taxon>
        <taxon>Sordariomycetes</taxon>
        <taxon>Sordariomycetidae</taxon>
        <taxon>Sordariales</taxon>
        <taxon>Lasiosphaeriaceae</taxon>
        <taxon>Cercophora</taxon>
    </lineage>
</organism>